<evidence type="ECO:0000256" key="2">
    <source>
        <dbReference type="ARBA" id="ARBA00022448"/>
    </source>
</evidence>
<evidence type="ECO:0000256" key="5">
    <source>
        <dbReference type="SAM" id="Coils"/>
    </source>
</evidence>
<comment type="subcellular location">
    <subcellularLocation>
        <location evidence="1">Cell envelope</location>
    </subcellularLocation>
</comment>
<keyword evidence="4" id="KW-0732">Signal</keyword>
<keyword evidence="8" id="KW-1185">Reference proteome</keyword>
<reference evidence="7" key="1">
    <citation type="submission" date="2019-10" db="EMBL/GenBank/DDBJ databases">
        <title>Whole Genome Sequencing and Characterization of Texas Phoenix Palm Decline Phytoplasma Belongs to Lethal Yellowing (16SrIV) Group.</title>
        <authorList>
            <person name="Bao M."/>
        </authorList>
    </citation>
    <scope>NUCLEOTIDE SEQUENCE [LARGE SCALE GENOMIC DNA]</scope>
    <source>
        <strain evidence="7">ACPD</strain>
    </source>
</reference>
<dbReference type="PANTHER" id="PTHR42953:SF1">
    <property type="entry name" value="METAL-BINDING PROTEIN HI_0362-RELATED"/>
    <property type="match status" value="1"/>
</dbReference>
<keyword evidence="3" id="KW-0479">Metal-binding</keyword>
<dbReference type="SUPFAM" id="SSF53807">
    <property type="entry name" value="Helical backbone' metal receptor"/>
    <property type="match status" value="1"/>
</dbReference>
<accession>A0ABS5BI57</accession>
<evidence type="ECO:0000256" key="6">
    <source>
        <dbReference type="SAM" id="Phobius"/>
    </source>
</evidence>
<protein>
    <submittedName>
        <fullName evidence="7">Zinc ABC transporter substrate-binding protein</fullName>
    </submittedName>
</protein>
<evidence type="ECO:0000256" key="3">
    <source>
        <dbReference type="ARBA" id="ARBA00022723"/>
    </source>
</evidence>
<sequence>MLKIKEKIYNFWYIYIMISVTFLILLVPLISFLKEKEKINPNQLKIKKILTTTTILKDSVQHLLGFVDSNEVPKEYNLKYKKIDNFKCESLMNTGIDPHNYKTTLSDRKKIKEADLIIINGLNLETKMIDSFYLLKEKDQLWIAGDFLDKSKLIKSEDDSEHYDPHVWFEIDLWRNINKNLKTRLEQTLNTKEDIIKLENNYKIFDIQLEELKKKIISEMKNLKKELTKQNNEFIVVTAHDAFSYWQKFSEENLCSFRLESIQGISTQTESSLNRIIQLSKILSENNVKSIFTENSIPKDSLKSLKEEVNKLKKNSNPIKIPDNVELYSDSLGTDRKIEILNNFKYKHSTYIGAFLNNIKVIKENLL</sequence>
<dbReference type="PANTHER" id="PTHR42953">
    <property type="entry name" value="HIGH-AFFINITY ZINC UPTAKE SYSTEM PROTEIN ZNUA-RELATED"/>
    <property type="match status" value="1"/>
</dbReference>
<evidence type="ECO:0000256" key="4">
    <source>
        <dbReference type="ARBA" id="ARBA00022729"/>
    </source>
</evidence>
<name>A0ABS5BI57_9MOLU</name>
<dbReference type="EMBL" id="VBRA02000004">
    <property type="protein sequence ID" value="MBP3059267.1"/>
    <property type="molecule type" value="Genomic_DNA"/>
</dbReference>
<keyword evidence="5" id="KW-0175">Coiled coil</keyword>
<evidence type="ECO:0000313" key="7">
    <source>
        <dbReference type="EMBL" id="MBP3059267.1"/>
    </source>
</evidence>
<comment type="caution">
    <text evidence="7">The sequence shown here is derived from an EMBL/GenBank/DDBJ whole genome shotgun (WGS) entry which is preliminary data.</text>
</comment>
<dbReference type="InterPro" id="IPR050492">
    <property type="entry name" value="Bact_metal-bind_prot9"/>
</dbReference>
<keyword evidence="6" id="KW-1133">Transmembrane helix</keyword>
<feature type="coiled-coil region" evidence="5">
    <location>
        <begin position="195"/>
        <end position="233"/>
    </location>
</feature>
<evidence type="ECO:0000313" key="8">
    <source>
        <dbReference type="Proteomes" id="UP001192346"/>
    </source>
</evidence>
<keyword evidence="6" id="KW-0472">Membrane</keyword>
<dbReference type="Pfam" id="PF01297">
    <property type="entry name" value="ZnuA"/>
    <property type="match status" value="1"/>
</dbReference>
<gene>
    <name evidence="7" type="ORF">FEF22_000495</name>
</gene>
<keyword evidence="6" id="KW-0812">Transmembrane</keyword>
<feature type="transmembrane region" description="Helical" evidence="6">
    <location>
        <begin position="12"/>
        <end position="33"/>
    </location>
</feature>
<dbReference type="InterPro" id="IPR006127">
    <property type="entry name" value="ZnuA-like"/>
</dbReference>
<dbReference type="Proteomes" id="UP001192346">
    <property type="component" value="Unassembled WGS sequence"/>
</dbReference>
<evidence type="ECO:0000256" key="1">
    <source>
        <dbReference type="ARBA" id="ARBA00004196"/>
    </source>
</evidence>
<organism evidence="7 8">
    <name type="scientific">Texas Phoenix palm phytoplasma</name>
    <dbReference type="NCBI Taxonomy" id="176709"/>
    <lineage>
        <taxon>Bacteria</taxon>
        <taxon>Bacillati</taxon>
        <taxon>Mycoplasmatota</taxon>
        <taxon>Mollicutes</taxon>
        <taxon>Acholeplasmatales</taxon>
        <taxon>Acholeplasmataceae</taxon>
        <taxon>Candidatus Phytoplasma</taxon>
        <taxon>16SrIV (Coconut lethal yellows group)</taxon>
    </lineage>
</organism>
<dbReference type="Gene3D" id="3.40.50.1980">
    <property type="entry name" value="Nitrogenase molybdenum iron protein domain"/>
    <property type="match status" value="2"/>
</dbReference>
<keyword evidence="2" id="KW-0813">Transport</keyword>
<proteinExistence type="predicted"/>